<sequence length="823" mass="83922">MRLPRLLVLAVPLLIATIGAAPAQAGLGTWNGLPGLNDASGASWVREYATGTPPTTIYAATEDDGVYRSLTDGATWSKFSSGLETVPGAMNVRTVFTSGTTAYAGTTAGLFKSVAGGSWQPVAQGPEDDPKHPTKLNVPVQTVLTGLGGQMLAGVASGGVYKSSDGGATWQPPAPDNGMARSESVWSMGTLIPGVIFAATGSGIYRSIDFGSHWTLASDGISGTTLRVFADDHNPNIFYAATPGSGVFRSINAGITWSAINGIGSHQLGDYTVRAMHQFAGVNETRLYVGTANGMFAGTTGNGPIPGAVNWRKVTNTGLGNNTIFWALTNFTTTPGTMLAGTQSDGGYALTFTPPVPIAGQLPTIDDTTPVQGQTLHVLSNGGWTGTQTIEFEYQWQRCVGASCTDIPDATTSSYVIPETATKYAFRLVVTGKNDFPTFGLSKASSAITSASTANPATLPGANQSSTASILVTSPEPSLPQSGGKLTATAWSFNPAATSTSFQWYSCDSAGNNCDPVAGATAQTYTLTDADVTHRFCVTVTGTNAGGSTTLGCSGISNEIFPQTATQLTPAKLSGSSYVGDTLVSDVGTWKFPGTTYTRQWEQCDADGTGCSTISGAKSATYVIKADDLGHKLRVRIGADSNGSNKFPAGIEVFTNLSGVVTDPPAPAPDPTPQGGDNGGGNGGGGDNGGGNGGGGGGGGNPASDVTAPVLQSLGAVSAKLKPTAQLKLKVGLTEGGTLSIDLQRVRAGRKVGKKCKAGAHKGKKCTVITKLATVKVGVGGSGIVALPKRKLAAGDYRAVVTPIDAAGNRGAARTIAFKVTKK</sequence>
<dbReference type="PANTHER" id="PTHR43739:SF5">
    <property type="entry name" value="EXO-ALPHA-SIALIDASE"/>
    <property type="match status" value="1"/>
</dbReference>
<dbReference type="CDD" id="cd15482">
    <property type="entry name" value="Sialidase_non-viral"/>
    <property type="match status" value="1"/>
</dbReference>
<dbReference type="Gene3D" id="2.130.10.10">
    <property type="entry name" value="YVTN repeat-like/Quinoprotein amine dehydrogenase"/>
    <property type="match status" value="2"/>
</dbReference>
<accession>A0A9X3MN95</accession>
<protein>
    <recommendedName>
        <fullName evidence="5">Fibronectin type-III domain-containing protein</fullName>
    </recommendedName>
</protein>
<dbReference type="SUPFAM" id="SSF110296">
    <property type="entry name" value="Oligoxyloglucan reducing end-specific cellobiohydrolase"/>
    <property type="match status" value="1"/>
</dbReference>
<gene>
    <name evidence="3" type="ORF">OM076_05590</name>
</gene>
<comment type="caution">
    <text evidence="3">The sequence shown here is derived from an EMBL/GenBank/DDBJ whole genome shotgun (WGS) entry which is preliminary data.</text>
</comment>
<feature type="chain" id="PRO_5040918691" description="Fibronectin type-III domain-containing protein" evidence="2">
    <location>
        <begin position="26"/>
        <end position="823"/>
    </location>
</feature>
<dbReference type="InterPro" id="IPR052025">
    <property type="entry name" value="Xyloglucanase_GH74"/>
</dbReference>
<feature type="compositionally biased region" description="Gly residues" evidence="1">
    <location>
        <begin position="676"/>
        <end position="701"/>
    </location>
</feature>
<reference evidence="3" key="1">
    <citation type="submission" date="2022-10" db="EMBL/GenBank/DDBJ databases">
        <title>The WGS of Solirubrobacter ginsenosidimutans DSM 21036.</title>
        <authorList>
            <person name="Jiang Z."/>
        </authorList>
    </citation>
    <scope>NUCLEOTIDE SEQUENCE</scope>
    <source>
        <strain evidence="3">DSM 21036</strain>
    </source>
</reference>
<proteinExistence type="predicted"/>
<keyword evidence="2" id="KW-0732">Signal</keyword>
<organism evidence="3 4">
    <name type="scientific">Solirubrobacter ginsenosidimutans</name>
    <dbReference type="NCBI Taxonomy" id="490573"/>
    <lineage>
        <taxon>Bacteria</taxon>
        <taxon>Bacillati</taxon>
        <taxon>Actinomycetota</taxon>
        <taxon>Thermoleophilia</taxon>
        <taxon>Solirubrobacterales</taxon>
        <taxon>Solirubrobacteraceae</taxon>
        <taxon>Solirubrobacter</taxon>
    </lineage>
</organism>
<dbReference type="Proteomes" id="UP001149140">
    <property type="component" value="Unassembled WGS sequence"/>
</dbReference>
<dbReference type="RefSeq" id="WP_270038496.1">
    <property type="nucleotide sequence ID" value="NZ_JAPDOD010000003.1"/>
</dbReference>
<evidence type="ECO:0000313" key="4">
    <source>
        <dbReference type="Proteomes" id="UP001149140"/>
    </source>
</evidence>
<feature type="region of interest" description="Disordered" evidence="1">
    <location>
        <begin position="659"/>
        <end position="707"/>
    </location>
</feature>
<evidence type="ECO:0008006" key="5">
    <source>
        <dbReference type="Google" id="ProtNLM"/>
    </source>
</evidence>
<evidence type="ECO:0000256" key="2">
    <source>
        <dbReference type="SAM" id="SignalP"/>
    </source>
</evidence>
<dbReference type="Gene3D" id="2.60.40.2700">
    <property type="match status" value="3"/>
</dbReference>
<dbReference type="GO" id="GO:0010411">
    <property type="term" value="P:xyloglucan metabolic process"/>
    <property type="evidence" value="ECO:0007669"/>
    <property type="project" value="TreeGrafter"/>
</dbReference>
<dbReference type="AlphaFoldDB" id="A0A9X3MN95"/>
<evidence type="ECO:0000256" key="1">
    <source>
        <dbReference type="SAM" id="MobiDB-lite"/>
    </source>
</evidence>
<dbReference type="PANTHER" id="PTHR43739">
    <property type="entry name" value="XYLOGLUCANASE (EUROFUNG)"/>
    <property type="match status" value="1"/>
</dbReference>
<dbReference type="InterPro" id="IPR015943">
    <property type="entry name" value="WD40/YVTN_repeat-like_dom_sf"/>
</dbReference>
<feature type="signal peptide" evidence="2">
    <location>
        <begin position="1"/>
        <end position="25"/>
    </location>
</feature>
<dbReference type="EMBL" id="JAPDOD010000003">
    <property type="protein sequence ID" value="MDA0159726.1"/>
    <property type="molecule type" value="Genomic_DNA"/>
</dbReference>
<name>A0A9X3MN95_9ACTN</name>
<evidence type="ECO:0000313" key="3">
    <source>
        <dbReference type="EMBL" id="MDA0159726.1"/>
    </source>
</evidence>
<keyword evidence="4" id="KW-1185">Reference proteome</keyword>